<dbReference type="InterPro" id="IPR013320">
    <property type="entry name" value="ConA-like_dom_sf"/>
</dbReference>
<dbReference type="Pfam" id="PF13385">
    <property type="entry name" value="Laminin_G_3"/>
    <property type="match status" value="1"/>
</dbReference>
<dbReference type="Gene3D" id="2.115.10.20">
    <property type="entry name" value="Glycosyl hydrolase domain, family 43"/>
    <property type="match status" value="2"/>
</dbReference>
<dbReference type="Gene3D" id="2.60.40.1080">
    <property type="match status" value="2"/>
</dbReference>
<dbReference type="Gene3D" id="1.20.1270.90">
    <property type="entry name" value="AF1782-like"/>
    <property type="match status" value="2"/>
</dbReference>
<dbReference type="CDD" id="cd08547">
    <property type="entry name" value="Type_II_cohesin"/>
    <property type="match status" value="1"/>
</dbReference>
<keyword evidence="4" id="KW-0326">Glycosidase</keyword>
<dbReference type="Proteomes" id="UP000618579">
    <property type="component" value="Unassembled WGS sequence"/>
</dbReference>
<evidence type="ECO:0000256" key="5">
    <source>
        <dbReference type="SAM" id="SignalP"/>
    </source>
</evidence>
<dbReference type="InterPro" id="IPR011081">
    <property type="entry name" value="Big_4"/>
</dbReference>
<evidence type="ECO:0000256" key="1">
    <source>
        <dbReference type="ARBA" id="ARBA00009865"/>
    </source>
</evidence>
<name>A0ABX1ZET2_9BACL</name>
<dbReference type="SMART" id="SM00635">
    <property type="entry name" value="BID_2"/>
    <property type="match status" value="2"/>
</dbReference>
<dbReference type="InterPro" id="IPR005084">
    <property type="entry name" value="CBM6"/>
</dbReference>
<proteinExistence type="inferred from homology"/>
<keyword evidence="3" id="KW-0378">Hydrolase</keyword>
<gene>
    <name evidence="9" type="ORF">GC097_00985</name>
</gene>
<dbReference type="EMBL" id="WHNZ01000007">
    <property type="protein sequence ID" value="NOU98601.1"/>
    <property type="molecule type" value="Genomic_DNA"/>
</dbReference>
<dbReference type="Pfam" id="PF02368">
    <property type="entry name" value="Big_2"/>
    <property type="match status" value="2"/>
</dbReference>
<evidence type="ECO:0000256" key="3">
    <source>
        <dbReference type="ARBA" id="ARBA00022801"/>
    </source>
</evidence>
<dbReference type="Pfam" id="PF22352">
    <property type="entry name" value="K319L-like_PKD"/>
    <property type="match status" value="1"/>
</dbReference>
<dbReference type="InterPro" id="IPR041542">
    <property type="entry name" value="GH43_C2"/>
</dbReference>
<evidence type="ECO:0000256" key="2">
    <source>
        <dbReference type="ARBA" id="ARBA00022729"/>
    </source>
</evidence>
<keyword evidence="10" id="KW-1185">Reference proteome</keyword>
<dbReference type="PANTHER" id="PTHR42812:SF15">
    <property type="entry name" value="HYDROLASE, PUTATIVE (AFU_ORTHOLOGUE AFUA_2G00930)-RELATED"/>
    <property type="match status" value="1"/>
</dbReference>
<dbReference type="Gene3D" id="1.10.1330.10">
    <property type="entry name" value="Dockerin domain"/>
    <property type="match status" value="1"/>
</dbReference>
<dbReference type="PROSITE" id="PS50222">
    <property type="entry name" value="EF_HAND_2"/>
    <property type="match status" value="1"/>
</dbReference>
<dbReference type="Pfam" id="PF07554">
    <property type="entry name" value="FIVAR"/>
    <property type="match status" value="2"/>
</dbReference>
<dbReference type="SMART" id="SM00606">
    <property type="entry name" value="CBD_IV"/>
    <property type="match status" value="1"/>
</dbReference>
<comment type="caution">
    <text evidence="9">The sequence shown here is derived from an EMBL/GenBank/DDBJ whole genome shotgun (WGS) entry which is preliminary data.</text>
</comment>
<dbReference type="Pfam" id="PF04616">
    <property type="entry name" value="Glyco_hydro_43"/>
    <property type="match status" value="2"/>
</dbReference>
<dbReference type="Gene3D" id="2.60.40.680">
    <property type="match status" value="1"/>
</dbReference>
<dbReference type="InterPro" id="IPR008965">
    <property type="entry name" value="CBM2/CBM3_carb-bd_dom_sf"/>
</dbReference>
<dbReference type="CDD" id="cd14254">
    <property type="entry name" value="Dockerin_II"/>
    <property type="match status" value="1"/>
</dbReference>
<dbReference type="PROSITE" id="PS51766">
    <property type="entry name" value="DOCKERIN"/>
    <property type="match status" value="1"/>
</dbReference>
<dbReference type="Gene3D" id="2.60.40.10">
    <property type="entry name" value="Immunoglobulins"/>
    <property type="match status" value="1"/>
</dbReference>
<dbReference type="Pfam" id="PF17851">
    <property type="entry name" value="GH43_C2"/>
    <property type="match status" value="1"/>
</dbReference>
<dbReference type="Gene3D" id="2.60.120.260">
    <property type="entry name" value="Galactose-binding domain-like"/>
    <property type="match status" value="1"/>
</dbReference>
<dbReference type="CDD" id="cd09001">
    <property type="entry name" value="GH43_FsAxh1-like"/>
    <property type="match status" value="1"/>
</dbReference>
<feature type="domain" description="EF-hand" evidence="6">
    <location>
        <begin position="2083"/>
        <end position="2111"/>
    </location>
</feature>
<dbReference type="InterPro" id="IPR008979">
    <property type="entry name" value="Galactose-bd-like_sf"/>
</dbReference>
<sequence>MFKKLMAFLLIFTLVGNFSFFQQAFADTPLASSDKGDGTYTNPVIWADVPDQDVIRVGDAYYMSSTTMHMNPGVPIMKSYDLINWETISYCYLIMDDMDSTTLKNNQNMYSNGTWASSLRYKNGTFYVVVPSPTTGKTYIFQTEDPENQPWRKYEINTRYHDCSLLLDDDGRNWLVYGNNPLYIIEMNETVTGIKPGATPRVILSNIHAPDPITGITPTSGLAEGAHIQKIDGKYYIFCITWPSGKPRTEVVHRSDSLNGPFEAKTVAQENINGGGPAQGNIVDDGKGNWYGILFRDSGSVGRIPWVMPIQWSNGWPMFGDDDTGLHLTRSGPKPIQGSFDLKSVVYSDEFYNNAKKPTYNDAKLSMSLPEYGYNGSNLNLAWQWNHNPDNRFWSLTDRTGWLRLTTGQMATNLLNARNTLTQRTFGPTSSAQTALDVSKMKNGDRAGLSLFTARYGTIEVRMDNDAKTLVMVNSSSTTSHTDVQSIPLSSSKVYLKVDADFRNQTDKGNFYYSLDGLNWTQLGNTQQMSYSTTNHFMGYRFALYNYATTTLGGYVDFDYFRISDELKGATAQTPLGAAMSGATGIAGVGGTKVDMPLNLDPLPEGTYSEISASFSIPSELKAKDVVLSSAVTGKVSWNQVGNQLTVDVTGSNVSFNGSGRSLFATVKLEVADLQAAAKTVTATLDYVKVKGGKSVYDVTGVSASFGLLATESGSAWAKVPGYSNPLITHKYGADPFVMEYNGRIYIYMTDDQAQWELTPDTANSYTNCRSVLIISSDDMVNWTDHGKVPVGRQLADGLTTWASNAWAPAAAHKTINGKEKFFLYFADSANGVGVLEADSPIGPFHDPLGKALISRNTPNSDSVKVPWLFDPAVFVDDDGKAYLYYGGGIGGLDANNPKSARAVQLGDDMISIVGTPQEIDAPRLFEDSGIHKFNGKYYYSYCSNFSGTNGAGYPPTGTIAYMVSDSPLGPFKYIGPILPGPGVFGNGDGGNNHHAIFTYKGKWYIIYHTRQVNIAQRLATGKTGNRDYRSPSITQININADGTITPLQMERQGVSQLKTMNPFERIEGETIGWNSGGISTKVISGRGEVVNMALTNVTNGSWHALGKLAFGSEGAVSFNARIASGVGGTIELHLDSLNGPKVGELIVPAGDGKTFQDYSAKIDTIFGTHDVFFKYVGTETQNLLDIDYLNFEYGIYPVEGVTLDQSTLTVKETFSKQLIASIVPKYAYDKRIIWTSDNPTVATVSDTGVVTGVSVGEATITATTVDGSFTAQSHVNVIPRIAVTAISLDKNKISLQGKATQVLTVSLQPLDADNKMLRVVSSNPAVATVSSITYNPAAGTASVTVESVSQGTAVITATAADNGMTAESIVEVEKIAPKVTITSGTQSTLPTINLKSNVVNDGLQGQPVTVAWSLVSGPASVIFENPNAMNTKVTVTELGEYTFKLIARDGELTGSANVTVTVNSAPNGGGNAAWYKFDETSGAMAIDSVKGNNATIIGATGNRVSGKLGNALQLQSASSQYANLPEGIVSDLNDFTVALWVNPATMATWARIFDFGKDQDTYMFLTLRTATNNLPRFAIKVNGSAEQTLTSTSMTLSANAWYHIAITKSGNTARMYINGNLAATNTNMTFKPSDMGLTKNNYIGKSQYSADPYLNGTVDEFSIFDSALSADQIKALTITSIPDVAVTTVSGVYPMMPESVSVVYSNSPTAIVPVVWDAIAPSQYAQSGTFTINGTVAGTSIKAKANVTVEAPKNTTATLSVYGSVIAGDKFESIYGLIHVKDGILAQDITISFDPAKVQFLSAESLRANFVVVDTKVVNGKVRILAASLGHDNGVNSDGPLLKIQWKALAQTDSTSSTLTLSDVSVANGETNGETKPEGTNIPTNIEIIYVNKTVLNEAISNAQSIHDAAVEGNGNGQYPAGAKAVLQAAIESAKAVAVNTSSTQAQIDQAYAGLDAALQAFKASVIIVTVDKSALNAAIADAQSKYNAAVEGTGIGQYPAGSKAALQAAIDSAQAVAGNASASQQQVDQATSDLSSAVEAFLATVNTRIPGDLNGDSKISIGDLAVMAKWYGKSSADPDWNLYKHVDLNGDGKIDIEDLAALARLILNAIS</sequence>
<dbReference type="InterPro" id="IPR008964">
    <property type="entry name" value="Invasin/intimin_cell_adhesion"/>
</dbReference>
<dbReference type="SUPFAM" id="SSF49899">
    <property type="entry name" value="Concanavalin A-like lectins/glucanases"/>
    <property type="match status" value="2"/>
</dbReference>
<dbReference type="SUPFAM" id="SSF49384">
    <property type="entry name" value="Carbohydrate-binding domain"/>
    <property type="match status" value="1"/>
</dbReference>
<evidence type="ECO:0000259" key="6">
    <source>
        <dbReference type="PROSITE" id="PS50222"/>
    </source>
</evidence>
<evidence type="ECO:0000313" key="9">
    <source>
        <dbReference type="EMBL" id="NOU98601.1"/>
    </source>
</evidence>
<dbReference type="InterPro" id="IPR002048">
    <property type="entry name" value="EF_hand_dom"/>
</dbReference>
<dbReference type="CDD" id="cd09003">
    <property type="entry name" value="GH43_XynD-like"/>
    <property type="match status" value="1"/>
</dbReference>
<protein>
    <submittedName>
        <fullName evidence="9">Family 43 glycosylhydrolase</fullName>
    </submittedName>
</protein>
<dbReference type="RefSeq" id="WP_171681484.1">
    <property type="nucleotide sequence ID" value="NZ_WHNZ01000007.1"/>
</dbReference>
<dbReference type="Pfam" id="PF07532">
    <property type="entry name" value="Big_4"/>
    <property type="match status" value="1"/>
</dbReference>
<dbReference type="InterPro" id="IPR051795">
    <property type="entry name" value="Glycosyl_Hydrlase_43"/>
</dbReference>
<dbReference type="InterPro" id="IPR023296">
    <property type="entry name" value="Glyco_hydro_beta-prop_sf"/>
</dbReference>
<evidence type="ECO:0000259" key="8">
    <source>
        <dbReference type="PROSITE" id="PS51766"/>
    </source>
</evidence>
<evidence type="ECO:0000313" key="10">
    <source>
        <dbReference type="Proteomes" id="UP000618579"/>
    </source>
</evidence>
<accession>A0ABX1ZET2</accession>
<keyword evidence="2 5" id="KW-0732">Signal</keyword>
<dbReference type="CDD" id="cd04084">
    <property type="entry name" value="CBM6_xylanase-like"/>
    <property type="match status" value="1"/>
</dbReference>
<dbReference type="InterPro" id="IPR002105">
    <property type="entry name" value="Dockerin_1_rpt"/>
</dbReference>
<dbReference type="Gene3D" id="2.60.120.200">
    <property type="match status" value="2"/>
</dbReference>
<evidence type="ECO:0000256" key="4">
    <source>
        <dbReference type="ARBA" id="ARBA00023295"/>
    </source>
</evidence>
<dbReference type="PANTHER" id="PTHR42812">
    <property type="entry name" value="BETA-XYLOSIDASE"/>
    <property type="match status" value="1"/>
</dbReference>
<dbReference type="InterPro" id="IPR013783">
    <property type="entry name" value="Ig-like_fold"/>
</dbReference>
<dbReference type="SUPFAM" id="SSF75005">
    <property type="entry name" value="Arabinanase/levansucrase/invertase"/>
    <property type="match status" value="2"/>
</dbReference>
<feature type="chain" id="PRO_5045500549" evidence="5">
    <location>
        <begin position="27"/>
        <end position="2113"/>
    </location>
</feature>
<feature type="domain" description="Dockerin" evidence="8">
    <location>
        <begin position="2048"/>
        <end position="2113"/>
    </location>
</feature>
<evidence type="ECO:0000259" key="7">
    <source>
        <dbReference type="PROSITE" id="PS51175"/>
    </source>
</evidence>
<feature type="signal peptide" evidence="5">
    <location>
        <begin position="1"/>
        <end position="26"/>
    </location>
</feature>
<dbReference type="PROSITE" id="PS00018">
    <property type="entry name" value="EF_HAND_1"/>
    <property type="match status" value="1"/>
</dbReference>
<reference evidence="9 10" key="1">
    <citation type="submission" date="2019-10" db="EMBL/GenBank/DDBJ databases">
        <title>Description of Paenibacillus pedi sp. nov.</title>
        <authorList>
            <person name="Carlier A."/>
            <person name="Qi S."/>
        </authorList>
    </citation>
    <scope>NUCLEOTIDE SEQUENCE [LARGE SCALE GENOMIC DNA]</scope>
    <source>
        <strain evidence="9 10">LMG 31457</strain>
    </source>
</reference>
<dbReference type="Pfam" id="PF00404">
    <property type="entry name" value="Dockerin_1"/>
    <property type="match status" value="1"/>
</dbReference>
<dbReference type="PROSITE" id="PS51175">
    <property type="entry name" value="CBM6"/>
    <property type="match status" value="1"/>
</dbReference>
<dbReference type="InterPro" id="IPR003343">
    <property type="entry name" value="Big_2"/>
</dbReference>
<dbReference type="InterPro" id="IPR036439">
    <property type="entry name" value="Dockerin_dom_sf"/>
</dbReference>
<dbReference type="SUPFAM" id="SSF49785">
    <property type="entry name" value="Galactose-binding domain-like"/>
    <property type="match status" value="1"/>
</dbReference>
<dbReference type="InterPro" id="IPR006710">
    <property type="entry name" value="Glyco_hydro_43"/>
</dbReference>
<comment type="similarity">
    <text evidence="1">Belongs to the glycosyl hydrolase 43 family.</text>
</comment>
<dbReference type="SUPFAM" id="SSF63446">
    <property type="entry name" value="Type I dockerin domain"/>
    <property type="match status" value="1"/>
</dbReference>
<dbReference type="SUPFAM" id="SSF49373">
    <property type="entry name" value="Invasin/intimin cell-adhesion fragments"/>
    <property type="match status" value="2"/>
</dbReference>
<dbReference type="InterPro" id="IPR018247">
    <property type="entry name" value="EF_Hand_1_Ca_BS"/>
</dbReference>
<dbReference type="Pfam" id="PF03422">
    <property type="entry name" value="CBM_6"/>
    <property type="match status" value="1"/>
</dbReference>
<organism evidence="9 10">
    <name type="scientific">Paenibacillus planticolens</name>
    <dbReference type="NCBI Taxonomy" id="2654976"/>
    <lineage>
        <taxon>Bacteria</taxon>
        <taxon>Bacillati</taxon>
        <taxon>Bacillota</taxon>
        <taxon>Bacilli</taxon>
        <taxon>Bacillales</taxon>
        <taxon>Paenibacillaceae</taxon>
        <taxon>Paenibacillus</taxon>
    </lineage>
</organism>
<dbReference type="InterPro" id="IPR006584">
    <property type="entry name" value="Cellulose-bd_IV"/>
</dbReference>
<feature type="domain" description="CBM6" evidence="7">
    <location>
        <begin position="1065"/>
        <end position="1193"/>
    </location>
</feature>
<dbReference type="InterPro" id="IPR016134">
    <property type="entry name" value="Dockerin_dom"/>
</dbReference>